<dbReference type="Gene3D" id="2.40.30.10">
    <property type="entry name" value="Translation factors"/>
    <property type="match status" value="1"/>
</dbReference>
<evidence type="ECO:0000313" key="12">
    <source>
        <dbReference type="RefSeq" id="XP_053073382.1"/>
    </source>
</evidence>
<evidence type="ECO:0000256" key="7">
    <source>
        <dbReference type="ARBA" id="ARBA00023136"/>
    </source>
</evidence>
<dbReference type="InterPro" id="IPR000795">
    <property type="entry name" value="T_Tr_GTP-bd_dom"/>
</dbReference>
<dbReference type="CDD" id="cd01890">
    <property type="entry name" value="LepA"/>
    <property type="match status" value="1"/>
</dbReference>
<dbReference type="Pfam" id="PF06421">
    <property type="entry name" value="LepA_C"/>
    <property type="match status" value="1"/>
</dbReference>
<dbReference type="PANTHER" id="PTHR43512:SF7">
    <property type="entry name" value="TRANSLATION FACTOR GUF1, MITOCHONDRIAL"/>
    <property type="match status" value="1"/>
</dbReference>
<keyword evidence="11" id="KW-1185">Reference proteome</keyword>
<dbReference type="InterPro" id="IPR000640">
    <property type="entry name" value="EFG_V-like"/>
</dbReference>
<keyword evidence="3 9" id="KW-0999">Mitochondrion inner membrane</keyword>
<gene>
    <name evidence="12" type="primary">GUF1</name>
</gene>
<dbReference type="PANTHER" id="PTHR43512">
    <property type="entry name" value="TRANSLATION FACTOR GUF1-RELATED"/>
    <property type="match status" value="1"/>
</dbReference>
<evidence type="ECO:0000313" key="11">
    <source>
        <dbReference type="Proteomes" id="UP001652583"/>
    </source>
</evidence>
<evidence type="ECO:0000259" key="10">
    <source>
        <dbReference type="PROSITE" id="PS51722"/>
    </source>
</evidence>
<dbReference type="InterPro" id="IPR035654">
    <property type="entry name" value="LepA_IV"/>
</dbReference>
<dbReference type="NCBIfam" id="TIGR00231">
    <property type="entry name" value="small_GTP"/>
    <property type="match status" value="1"/>
</dbReference>
<dbReference type="SUPFAM" id="SSF54980">
    <property type="entry name" value="EF-G C-terminal domain-like"/>
    <property type="match status" value="2"/>
</dbReference>
<keyword evidence="7 9" id="KW-0472">Membrane</keyword>
<feature type="binding site" evidence="9">
    <location>
        <begin position="16"/>
        <end position="23"/>
    </location>
    <ligand>
        <name>GTP</name>
        <dbReference type="ChEBI" id="CHEBI:37565"/>
    </ligand>
</feature>
<dbReference type="InterPro" id="IPR013842">
    <property type="entry name" value="LepA_CTD"/>
</dbReference>
<evidence type="ECO:0000256" key="2">
    <source>
        <dbReference type="ARBA" id="ARBA00022741"/>
    </source>
</evidence>
<dbReference type="Gene3D" id="3.30.70.870">
    <property type="entry name" value="Elongation Factor G (Translational Gtpase), domain 3"/>
    <property type="match status" value="1"/>
</dbReference>
<dbReference type="SUPFAM" id="SSF52540">
    <property type="entry name" value="P-loop containing nucleoside triphosphate hydrolases"/>
    <property type="match status" value="1"/>
</dbReference>
<dbReference type="Gene3D" id="3.40.50.300">
    <property type="entry name" value="P-loop containing nucleotide triphosphate hydrolases"/>
    <property type="match status" value="1"/>
</dbReference>
<dbReference type="Gene3D" id="3.30.70.2570">
    <property type="entry name" value="Elongation factor 4, C-terminal domain"/>
    <property type="match status" value="2"/>
</dbReference>
<comment type="similarity">
    <text evidence="9">Belongs to the GTP-binding elongation factor family. LepA subfamily.</text>
</comment>
<evidence type="ECO:0000256" key="3">
    <source>
        <dbReference type="ARBA" id="ARBA00022792"/>
    </source>
</evidence>
<comment type="catalytic activity">
    <reaction evidence="8">
        <text>GTP + H2O = GDP + phosphate + H(+)</text>
        <dbReference type="Rhea" id="RHEA:19669"/>
        <dbReference type="ChEBI" id="CHEBI:15377"/>
        <dbReference type="ChEBI" id="CHEBI:15378"/>
        <dbReference type="ChEBI" id="CHEBI:37565"/>
        <dbReference type="ChEBI" id="CHEBI:43474"/>
        <dbReference type="ChEBI" id="CHEBI:58189"/>
    </reaction>
    <physiologicalReaction direction="left-to-right" evidence="8">
        <dbReference type="Rhea" id="RHEA:19670"/>
    </physiologicalReaction>
</comment>
<accession>A0ABM3PNX4</accession>
<feature type="binding site" evidence="9">
    <location>
        <begin position="135"/>
        <end position="138"/>
    </location>
    <ligand>
        <name>GTP</name>
        <dbReference type="ChEBI" id="CHEBI:37565"/>
    </ligand>
</feature>
<dbReference type="InterPro" id="IPR004161">
    <property type="entry name" value="EFTu-like_2"/>
</dbReference>
<sequence length="668" mass="74805">MSRFSVENIRNFSIIAHVDHGKSTLADRLLELTGTIDKTKNNKQVLDKLQVERERGITVKAQTASLFYNWEGKQYLLNLIDTPGHVDFSYEVSRSLSACQGVLLVVDANEGIQAQTVANFFLAFEAQLSVIPVINKIDLKNADPESVEKQIEKVFDIPGDECIKISAKLGTNVERVLQAVIERIPPPKVHRINPLRALVFDSTFDQYRGVIANVALFDGVVSKGDKIVSAHTKKIHEVNEVGVLNPNEQPAHKLYAGQVGYLIAGMKDVTEAQIGDTLYLHKQPVEPLPGFKSAKPMVFAGMYPIDQSEYNNLKSAIEKLTINDSSVTVHRDSSLALGAGWRLGFLGLLHMEVFNQRLEQEYNASVILTTPTVPYKAVLSSAKLIKDYREKEITIINPAQFPEKSKVTEYLEPVVLGTIITPDEYTGKVMMLCQARRAVQKNMIFIDQNRVMLKYIFPLNEIVVDFYDSLKSLSSGYASFDYEDAGYQTAELVKMDILLNGNIVEELVTIVHKESASRGGTERGRQRIRSRLQALSCQPRAQCGAETCELQDHDLSQSWKLNRLRHPGAPRDKAHSVGKAICERLKDSLPRQLFEIAIQAAIGSKIIARETVKAYRKNVLAKCYGGDITRKMKLLKRQAEGKKKLRKVGNIEVPRDAFIKVLKTQSDK</sequence>
<name>A0ABM3PNX4_ACIJB</name>
<comment type="function">
    <text evidence="9">Promotes mitochondrial protein synthesis. May act as a fidelity factor of the translation reaction, by catalyzing a one-codon backward translocation of tRNAs on improperly translocated ribosomes. Binds to mitochondrial ribosomes in a GTP-dependent manner.</text>
</comment>
<dbReference type="Pfam" id="PF00009">
    <property type="entry name" value="GTP_EFTU"/>
    <property type="match status" value="1"/>
</dbReference>
<keyword evidence="5 9" id="KW-0496">Mitochondrion</keyword>
<dbReference type="InterPro" id="IPR005225">
    <property type="entry name" value="Small_GTP-bd"/>
</dbReference>
<dbReference type="SUPFAM" id="SSF50447">
    <property type="entry name" value="Translation proteins"/>
    <property type="match status" value="1"/>
</dbReference>
<keyword evidence="9" id="KW-0648">Protein biosynthesis</keyword>
<evidence type="ECO:0000256" key="9">
    <source>
        <dbReference type="HAMAP-Rule" id="MF_03137"/>
    </source>
</evidence>
<dbReference type="PRINTS" id="PR00315">
    <property type="entry name" value="ELONGATNFCT"/>
</dbReference>
<keyword evidence="4 9" id="KW-0378">Hydrolase</keyword>
<dbReference type="InterPro" id="IPR009000">
    <property type="entry name" value="Transl_B-barrel_sf"/>
</dbReference>
<evidence type="ECO:0000256" key="8">
    <source>
        <dbReference type="ARBA" id="ARBA00049117"/>
    </source>
</evidence>
<dbReference type="PROSITE" id="PS00301">
    <property type="entry name" value="G_TR_1"/>
    <property type="match status" value="1"/>
</dbReference>
<dbReference type="InterPro" id="IPR035647">
    <property type="entry name" value="EFG_III/V"/>
</dbReference>
<evidence type="ECO:0000256" key="1">
    <source>
        <dbReference type="ARBA" id="ARBA00005454"/>
    </source>
</evidence>
<dbReference type="Pfam" id="PF00679">
    <property type="entry name" value="EFG_C"/>
    <property type="match status" value="1"/>
</dbReference>
<comment type="catalytic activity">
    <reaction evidence="9">
        <text>GTP + H2O = GDP + phosphate + H(+)</text>
        <dbReference type="Rhea" id="RHEA:19669"/>
        <dbReference type="ChEBI" id="CHEBI:15377"/>
        <dbReference type="ChEBI" id="CHEBI:15378"/>
        <dbReference type="ChEBI" id="CHEBI:37565"/>
        <dbReference type="ChEBI" id="CHEBI:43474"/>
        <dbReference type="ChEBI" id="CHEBI:58189"/>
        <dbReference type="EC" id="3.6.5.n1"/>
    </reaction>
</comment>
<feature type="domain" description="Tr-type G" evidence="10">
    <location>
        <begin position="7"/>
        <end position="188"/>
    </location>
</feature>
<dbReference type="GeneID" id="106986565"/>
<dbReference type="InterPro" id="IPR038363">
    <property type="entry name" value="LepA_C_sf"/>
</dbReference>
<comment type="similarity">
    <text evidence="1">Belongs to the TRAFAC class translation factor GTPase superfamily. Classic translation factor GTPase family. LepA subfamily.</text>
</comment>
<dbReference type="RefSeq" id="XP_053073382.1">
    <property type="nucleotide sequence ID" value="XM_053217407.1"/>
</dbReference>
<protein>
    <submittedName>
        <fullName evidence="12">Translation factor GUF1, mitochondrial isoform X2</fullName>
    </submittedName>
</protein>
<dbReference type="Proteomes" id="UP001652583">
    <property type="component" value="Chromosome B1"/>
</dbReference>
<dbReference type="InterPro" id="IPR027417">
    <property type="entry name" value="P-loop_NTPase"/>
</dbReference>
<dbReference type="CDD" id="cd03709">
    <property type="entry name" value="lepA_C"/>
    <property type="match status" value="1"/>
</dbReference>
<comment type="subcellular location">
    <subcellularLocation>
        <location evidence="9">Mitochondrion inner membrane</location>
        <topology evidence="9">Peripheral membrane protein</topology>
        <orientation evidence="9">Matrix side</orientation>
    </subcellularLocation>
</comment>
<keyword evidence="6 9" id="KW-0342">GTP-binding</keyword>
<dbReference type="Gene3D" id="3.30.70.240">
    <property type="match status" value="1"/>
</dbReference>
<reference evidence="12" key="1">
    <citation type="submission" date="2025-08" db="UniProtKB">
        <authorList>
            <consortium name="RefSeq"/>
        </authorList>
    </citation>
    <scope>IDENTIFICATION</scope>
    <source>
        <tissue evidence="12">Blood</tissue>
    </source>
</reference>
<feature type="binding site" evidence="9">
    <location>
        <begin position="81"/>
        <end position="85"/>
    </location>
    <ligand>
        <name>GTP</name>
        <dbReference type="ChEBI" id="CHEBI:37565"/>
    </ligand>
</feature>
<organism evidence="11 12">
    <name type="scientific">Acinonyx jubatus</name>
    <name type="common">Cheetah</name>
    <dbReference type="NCBI Taxonomy" id="32536"/>
    <lineage>
        <taxon>Eukaryota</taxon>
        <taxon>Metazoa</taxon>
        <taxon>Chordata</taxon>
        <taxon>Craniata</taxon>
        <taxon>Vertebrata</taxon>
        <taxon>Euteleostomi</taxon>
        <taxon>Mammalia</taxon>
        <taxon>Eutheria</taxon>
        <taxon>Laurasiatheria</taxon>
        <taxon>Carnivora</taxon>
        <taxon>Feliformia</taxon>
        <taxon>Felidae</taxon>
        <taxon>Felinae</taxon>
        <taxon>Acinonyx</taxon>
    </lineage>
</organism>
<keyword evidence="2 9" id="KW-0547">Nucleotide-binding</keyword>
<evidence type="ECO:0000256" key="6">
    <source>
        <dbReference type="ARBA" id="ARBA00023134"/>
    </source>
</evidence>
<evidence type="ECO:0000256" key="5">
    <source>
        <dbReference type="ARBA" id="ARBA00023128"/>
    </source>
</evidence>
<dbReference type="InterPro" id="IPR006297">
    <property type="entry name" value="EF-4"/>
</dbReference>
<dbReference type="Pfam" id="PF03144">
    <property type="entry name" value="GTP_EFTU_D2"/>
    <property type="match status" value="1"/>
</dbReference>
<evidence type="ECO:0000256" key="4">
    <source>
        <dbReference type="ARBA" id="ARBA00022801"/>
    </source>
</evidence>
<dbReference type="HAMAP" id="MF_00071">
    <property type="entry name" value="LepA"/>
    <property type="match status" value="1"/>
</dbReference>
<dbReference type="NCBIfam" id="TIGR01393">
    <property type="entry name" value="lepA"/>
    <property type="match status" value="1"/>
</dbReference>
<proteinExistence type="inferred from homology"/>
<dbReference type="InterPro" id="IPR031157">
    <property type="entry name" value="G_TR_CS"/>
</dbReference>
<dbReference type="CDD" id="cd03699">
    <property type="entry name" value="EF4_II"/>
    <property type="match status" value="1"/>
</dbReference>
<dbReference type="CDD" id="cd16260">
    <property type="entry name" value="EF4_III"/>
    <property type="match status" value="1"/>
</dbReference>
<dbReference type="PROSITE" id="PS51722">
    <property type="entry name" value="G_TR_2"/>
    <property type="match status" value="1"/>
</dbReference>